<dbReference type="Gramene" id="HORVU.MOREX.r2.4HG0287990.1">
    <property type="protein sequence ID" value="HORVU.MOREX.r2.4HG0287990.1"/>
    <property type="gene ID" value="HORVU.MOREX.r2.4HG0287990"/>
</dbReference>
<reference evidence="5" key="1">
    <citation type="journal article" date="2012" name="Nature">
        <title>A physical, genetic and functional sequence assembly of the barley genome.</title>
        <authorList>
            <consortium name="The International Barley Genome Sequencing Consortium"/>
            <person name="Mayer K.F."/>
            <person name="Waugh R."/>
            <person name="Brown J.W."/>
            <person name="Schulman A."/>
            <person name="Langridge P."/>
            <person name="Platzer M."/>
            <person name="Fincher G.B."/>
            <person name="Muehlbauer G.J."/>
            <person name="Sato K."/>
            <person name="Close T.J."/>
            <person name="Wise R.P."/>
            <person name="Stein N."/>
        </authorList>
    </citation>
    <scope>NUCLEOTIDE SEQUENCE [LARGE SCALE GENOMIC DNA]</scope>
    <source>
        <strain evidence="5">cv. Morex</strain>
    </source>
</reference>
<reference evidence="4" key="2">
    <citation type="submission" date="2020-10" db="EMBL/GenBank/DDBJ databases">
        <authorList>
            <person name="Scholz U."/>
            <person name="Mascher M."/>
            <person name="Fiebig A."/>
        </authorList>
    </citation>
    <scope>NUCLEOTIDE SEQUENCE [LARGE SCALE GENOMIC DNA]</scope>
    <source>
        <strain evidence="4">cv. Morex</strain>
    </source>
</reference>
<dbReference type="InterPro" id="IPR036186">
    <property type="entry name" value="Serpin_sf"/>
</dbReference>
<dbReference type="CDD" id="cd02043">
    <property type="entry name" value="serpinP_plants"/>
    <property type="match status" value="1"/>
</dbReference>
<evidence type="ECO:0000313" key="4">
    <source>
        <dbReference type="EnsemblPlants" id="HORVU.MOREX.r3.4HG0344980.1"/>
    </source>
</evidence>
<dbReference type="Gene3D" id="3.30.497.10">
    <property type="entry name" value="Antithrombin, subunit I, domain 2"/>
    <property type="match status" value="1"/>
</dbReference>
<dbReference type="SMART" id="SM00093">
    <property type="entry name" value="SERPIN"/>
    <property type="match status" value="1"/>
</dbReference>
<dbReference type="SUPFAM" id="SSF56574">
    <property type="entry name" value="Serpins"/>
    <property type="match status" value="1"/>
</dbReference>
<name>A0A8I7B6W3_HORVV</name>
<dbReference type="Gramene" id="HORVU.MOREX.r3.4HG0344980.1">
    <property type="protein sequence ID" value="HORVU.MOREX.r3.4HG0344980.1"/>
    <property type="gene ID" value="HORVU.MOREX.r3.4HG0344980"/>
</dbReference>
<dbReference type="GO" id="GO:0004867">
    <property type="term" value="F:serine-type endopeptidase inhibitor activity"/>
    <property type="evidence" value="ECO:0007669"/>
    <property type="project" value="InterPro"/>
</dbReference>
<evidence type="ECO:0000256" key="2">
    <source>
        <dbReference type="RuleBase" id="RU000411"/>
    </source>
</evidence>
<dbReference type="InterPro" id="IPR000215">
    <property type="entry name" value="Serpin_fam"/>
</dbReference>
<evidence type="ECO:0000313" key="5">
    <source>
        <dbReference type="Proteomes" id="UP000011116"/>
    </source>
</evidence>
<dbReference type="GO" id="GO:0005615">
    <property type="term" value="C:extracellular space"/>
    <property type="evidence" value="ECO:0000318"/>
    <property type="project" value="GO_Central"/>
</dbReference>
<dbReference type="AlphaFoldDB" id="A0A8I7B6W3"/>
<dbReference type="InterPro" id="IPR042178">
    <property type="entry name" value="Serpin_sf_1"/>
</dbReference>
<protein>
    <recommendedName>
        <fullName evidence="3">Serpin domain-containing protein</fullName>
    </recommendedName>
</protein>
<dbReference type="InterPro" id="IPR042185">
    <property type="entry name" value="Serpin_sf_2"/>
</dbReference>
<dbReference type="Pfam" id="PF00079">
    <property type="entry name" value="Serpin"/>
    <property type="match status" value="1"/>
</dbReference>
<dbReference type="PANTHER" id="PTHR11461:SF385">
    <property type="entry name" value="SERPIN DOMAIN-CONTAINING PROTEIN"/>
    <property type="match status" value="1"/>
</dbReference>
<feature type="domain" description="Serpin" evidence="3">
    <location>
        <begin position="22"/>
        <end position="421"/>
    </location>
</feature>
<proteinExistence type="inferred from homology"/>
<evidence type="ECO:0000259" key="3">
    <source>
        <dbReference type="SMART" id="SM00093"/>
    </source>
</evidence>
<dbReference type="Proteomes" id="UP000011116">
    <property type="component" value="Chromosome 4H"/>
</dbReference>
<dbReference type="PANTHER" id="PTHR11461">
    <property type="entry name" value="SERINE PROTEASE INHIBITOR, SERPIN"/>
    <property type="match status" value="1"/>
</dbReference>
<keyword evidence="5" id="KW-1185">Reference proteome</keyword>
<organism evidence="4 5">
    <name type="scientific">Hordeum vulgare subsp. vulgare</name>
    <name type="common">Domesticated barley</name>
    <dbReference type="NCBI Taxonomy" id="112509"/>
    <lineage>
        <taxon>Eukaryota</taxon>
        <taxon>Viridiplantae</taxon>
        <taxon>Streptophyta</taxon>
        <taxon>Embryophyta</taxon>
        <taxon>Tracheophyta</taxon>
        <taxon>Spermatophyta</taxon>
        <taxon>Magnoliopsida</taxon>
        <taxon>Liliopsida</taxon>
        <taxon>Poales</taxon>
        <taxon>Poaceae</taxon>
        <taxon>BOP clade</taxon>
        <taxon>Pooideae</taxon>
        <taxon>Triticodae</taxon>
        <taxon>Triticeae</taxon>
        <taxon>Hordeinae</taxon>
        <taxon>Hordeum</taxon>
    </lineage>
</organism>
<dbReference type="Gene3D" id="2.30.39.10">
    <property type="entry name" value="Alpha-1-antitrypsin, domain 1"/>
    <property type="match status" value="1"/>
</dbReference>
<dbReference type="EnsemblPlants" id="HORVU.MOREX.r3.4HG0344980.1">
    <property type="protein sequence ID" value="HORVU.MOREX.r3.4HG0344980.1"/>
    <property type="gene ID" value="HORVU.MOREX.r3.4HG0344980"/>
</dbReference>
<sequence>MSADNGGGAASTCQSGQTALAAGLLNRFAAATADGNLVFSPVSIHLALALMSAGAAGDTLNEILAVAGAPSRGALEAFIRETVVERTLADRSGIGGPCVAFACGAWSDKSFPLKQAYRDTIVRTYKGETWTVDFQDHPVEARKQINTWVANATRNLITEVLDPHEQSRDTLKVVANAIYFKGEWRQPFDKEHTVDHQKFHLLDGSSIETSFMRRQRLHEERIACYDGFKVLKLPYNVADDDSPQYGLHNYKMRMTLPSFSMCVFLPDARDGLTGLVDRLTSRPEFLHEHLPRAFVPVGDFRLPKFKLSFRSSLVGILQSLGLRLPFEPSTKGLTEKMEDDDGKGVQLYVDDVIHKAVIEVNEEGSEAAAFTESDDEMGFSLFGDEPPPPKLVDFVADHPFAFFIVEETTGTIVFSGHVLDPSKEG</sequence>
<accession>A0A8I7B6W3</accession>
<reference evidence="4" key="3">
    <citation type="submission" date="2022-01" db="UniProtKB">
        <authorList>
            <consortium name="EnsemblPlants"/>
        </authorList>
    </citation>
    <scope>IDENTIFICATION</scope>
    <source>
        <strain evidence="4">subsp. vulgare</strain>
    </source>
</reference>
<dbReference type="InterPro" id="IPR023796">
    <property type="entry name" value="Serpin_dom"/>
</dbReference>
<comment type="similarity">
    <text evidence="1 2">Belongs to the serpin family.</text>
</comment>
<dbReference type="SMR" id="A0A8I7B6W3"/>
<evidence type="ECO:0000256" key="1">
    <source>
        <dbReference type="ARBA" id="ARBA00009500"/>
    </source>
</evidence>